<dbReference type="Proteomes" id="UP000257451">
    <property type="component" value="Unassembled WGS sequence"/>
</dbReference>
<evidence type="ECO:0000313" key="3">
    <source>
        <dbReference type="EMBL" id="RFZ36784.1"/>
    </source>
</evidence>
<comment type="caution">
    <text evidence="3">The sequence shown here is derived from an EMBL/GenBank/DDBJ whole genome shotgun (WGS) entry which is preliminary data.</text>
</comment>
<gene>
    <name evidence="3" type="primary">espA_13</name>
    <name evidence="3" type="ORF">DAVIS_03927</name>
</gene>
<dbReference type="AlphaFoldDB" id="A0A3E2MS96"/>
<evidence type="ECO:0000313" key="4">
    <source>
        <dbReference type="Proteomes" id="UP000257451"/>
    </source>
</evidence>
<feature type="region of interest" description="Disordered" evidence="1">
    <location>
        <begin position="402"/>
        <end position="433"/>
    </location>
</feature>
<accession>A0A3E2MS96</accession>
<sequence>MDLWQILCDGIQEAWLDNTRGLAEWLLEQPRQQVLAAGSAGAPRRGSTVCAWTMRLLSAVELALGDGSPDHGDRLAVSAAKFDEVSAQIAAFDPNDGWQGAAAQAYLAQSRAQSRRVKLMGDLDQQTGKLVSAQAEAVERVRDVVVGERIGLVATYFFCVWSETTGGLEGQALSLQVALGACLVALIVLAAFMDDLCDTTSQNESELQSGIQRLTDMVATLPTPSDTVPGSTTAIPTRSHSRRELDVASLADFSVPVAEPADISLASADLPGCVEFRVPALPGPGFPDFGVPQLPIPGLAGMPTFPDVLPDLPDLPCGPDGLPTAPTGNTLAASAHLWGGLPAPATMTRPKATVRQLSGISGTTGRLGKLANTARQQAQRIAALPQQSVHPQAPLIDQVTETPDAADTASGPTAAPRAPVTTGTDHPTSPGAACYAARPPLVFR</sequence>
<dbReference type="Pfam" id="PF18879">
    <property type="entry name" value="EspA_EspE"/>
    <property type="match status" value="1"/>
</dbReference>
<name>A0A3E2MS96_MYCMR</name>
<proteinExistence type="predicted"/>
<reference evidence="3 4" key="1">
    <citation type="journal article" date="2018" name="Sci. Rep.">
        <title>Extensive genomic diversity among Mycobacterium marinum strains revealed by whole genome sequencing.</title>
        <authorList>
            <person name="Das S."/>
            <person name="Pettersson B.M."/>
            <person name="Behra P.R."/>
            <person name="Mallick A."/>
            <person name="Cheramie M."/>
            <person name="Ramesh M."/>
            <person name="Shirreff L."/>
            <person name="DuCote T."/>
            <person name="Dasgupta S."/>
            <person name="Ennis D.G."/>
            <person name="Kirsebom L.A."/>
        </authorList>
    </citation>
    <scope>NUCLEOTIDE SEQUENCE [LARGE SCALE GENOMIC DNA]</scope>
    <source>
        <strain evidence="3 4">Davis1</strain>
    </source>
</reference>
<evidence type="ECO:0000259" key="2">
    <source>
        <dbReference type="Pfam" id="PF18879"/>
    </source>
</evidence>
<protein>
    <submittedName>
        <fullName evidence="3">ESX-1 secretion-associated protein EspA</fullName>
    </submittedName>
</protein>
<dbReference type="InterPro" id="IPR043796">
    <property type="entry name" value="ESX-1_EspA/EspE-like"/>
</dbReference>
<feature type="domain" description="ESX-1 secretion-associated protein EspA/EspE-like" evidence="2">
    <location>
        <begin position="64"/>
        <end position="145"/>
    </location>
</feature>
<dbReference type="EMBL" id="PEDF01000145">
    <property type="protein sequence ID" value="RFZ36784.1"/>
    <property type="molecule type" value="Genomic_DNA"/>
</dbReference>
<organism evidence="3 4">
    <name type="scientific">Mycobacterium marinum</name>
    <dbReference type="NCBI Taxonomy" id="1781"/>
    <lineage>
        <taxon>Bacteria</taxon>
        <taxon>Bacillati</taxon>
        <taxon>Actinomycetota</taxon>
        <taxon>Actinomycetes</taxon>
        <taxon>Mycobacteriales</taxon>
        <taxon>Mycobacteriaceae</taxon>
        <taxon>Mycobacterium</taxon>
        <taxon>Mycobacterium ulcerans group</taxon>
    </lineage>
</organism>
<evidence type="ECO:0000256" key="1">
    <source>
        <dbReference type="SAM" id="MobiDB-lite"/>
    </source>
</evidence>